<keyword evidence="2" id="KW-1185">Reference proteome</keyword>
<reference evidence="3" key="2">
    <citation type="submission" date="2025-08" db="UniProtKB">
        <authorList>
            <consortium name="RefSeq"/>
        </authorList>
    </citation>
    <scope>IDENTIFICATION</scope>
    <source>
        <tissue evidence="3">Leaf</tissue>
    </source>
</reference>
<accession>A0ABM0YD50</accession>
<gene>
    <name evidence="3" type="primary">LOC104776771</name>
</gene>
<dbReference type="RefSeq" id="XP_010499190.1">
    <property type="nucleotide sequence ID" value="XM_010500888.2"/>
</dbReference>
<evidence type="ECO:0000256" key="1">
    <source>
        <dbReference type="SAM" id="MobiDB-lite"/>
    </source>
</evidence>
<reference evidence="2" key="1">
    <citation type="journal article" date="2014" name="Nat. Commun.">
        <title>The emerging biofuel crop Camelina sativa retains a highly undifferentiated hexaploid genome structure.</title>
        <authorList>
            <person name="Kagale S."/>
            <person name="Koh C."/>
            <person name="Nixon J."/>
            <person name="Bollina V."/>
            <person name="Clarke W.E."/>
            <person name="Tuteja R."/>
            <person name="Spillane C."/>
            <person name="Robinson S.J."/>
            <person name="Links M.G."/>
            <person name="Clarke C."/>
            <person name="Higgins E.E."/>
            <person name="Huebert T."/>
            <person name="Sharpe A.G."/>
            <person name="Parkin I.A."/>
        </authorList>
    </citation>
    <scope>NUCLEOTIDE SEQUENCE [LARGE SCALE GENOMIC DNA]</scope>
    <source>
        <strain evidence="2">cv. DH55</strain>
    </source>
</reference>
<dbReference type="PANTHER" id="PTHR31903">
    <property type="entry name" value="F12F1.11-RELATED"/>
    <property type="match status" value="1"/>
</dbReference>
<feature type="compositionally biased region" description="Basic residues" evidence="1">
    <location>
        <begin position="121"/>
        <end position="134"/>
    </location>
</feature>
<evidence type="ECO:0000313" key="3">
    <source>
        <dbReference type="RefSeq" id="XP_010499190.1"/>
    </source>
</evidence>
<evidence type="ECO:0000313" key="2">
    <source>
        <dbReference type="Proteomes" id="UP000694864"/>
    </source>
</evidence>
<organism evidence="2 3">
    <name type="scientific">Camelina sativa</name>
    <name type="common">False flax</name>
    <name type="synonym">Myagrum sativum</name>
    <dbReference type="NCBI Taxonomy" id="90675"/>
    <lineage>
        <taxon>Eukaryota</taxon>
        <taxon>Viridiplantae</taxon>
        <taxon>Streptophyta</taxon>
        <taxon>Embryophyta</taxon>
        <taxon>Tracheophyta</taxon>
        <taxon>Spermatophyta</taxon>
        <taxon>Magnoliopsida</taxon>
        <taxon>eudicotyledons</taxon>
        <taxon>Gunneridae</taxon>
        <taxon>Pentapetalae</taxon>
        <taxon>rosids</taxon>
        <taxon>malvids</taxon>
        <taxon>Brassicales</taxon>
        <taxon>Brassicaceae</taxon>
        <taxon>Camelineae</taxon>
        <taxon>Camelina</taxon>
    </lineage>
</organism>
<dbReference type="PANTHER" id="PTHR31903:SF4">
    <property type="entry name" value="OS11G0490300 PROTEIN"/>
    <property type="match status" value="1"/>
</dbReference>
<dbReference type="Proteomes" id="UP000694864">
    <property type="component" value="Chromosome 3"/>
</dbReference>
<feature type="region of interest" description="Disordered" evidence="1">
    <location>
        <begin position="112"/>
        <end position="141"/>
    </location>
</feature>
<sequence>MKKGKVHPSPPHPLPPSSSWSKDYSLSVFKLLPAAILVLVSVLSAQDQEVLAYLITTSLSTTVSSKKKRTHKVPLLDCGCFDCYTSYWSRWDSSPNRELIHQIIEAFEDHLTTSDSPSASHKSKRNRNRAKKKGKSEEEPIAKITEPLKLTVVSDEAGAETDKSMKNIVTGRNKGLARKVLPDVLGLFSSRFLRLWNPNP</sequence>
<proteinExistence type="predicted"/>
<dbReference type="GeneID" id="104776771"/>
<protein>
    <submittedName>
        <fullName evidence="3">Uncharacterized protein LOC104776771</fullName>
    </submittedName>
</protein>
<name>A0ABM0YD50_CAMSA</name>